<dbReference type="NCBIfam" id="NF033788">
    <property type="entry name" value="HTH_metalloreg"/>
    <property type="match status" value="1"/>
</dbReference>
<sequence length="91" mass="10639">MDLKKFERISKALSDPNRVCILQEIKKKNNCLYCTEIHDFVTLAQPSISHHVKQLTDADLIIPQKEGRNLKYTLNEEVLDEYISYLNQFKG</sequence>
<evidence type="ECO:0000256" key="2">
    <source>
        <dbReference type="ARBA" id="ARBA00023125"/>
    </source>
</evidence>
<dbReference type="Proteomes" id="UP000505355">
    <property type="component" value="Chromosome"/>
</dbReference>
<feature type="domain" description="HTH arsR-type" evidence="4">
    <location>
        <begin position="1"/>
        <end position="91"/>
    </location>
</feature>
<dbReference type="InterPro" id="IPR011991">
    <property type="entry name" value="ArsR-like_HTH"/>
</dbReference>
<reference evidence="5 6" key="1">
    <citation type="submission" date="2020-05" db="EMBL/GenBank/DDBJ databases">
        <title>Mucilaginibacter mali sp. nov.</title>
        <authorList>
            <person name="Kim H.S."/>
            <person name="Lee K.C."/>
            <person name="Suh M.K."/>
            <person name="Kim J.-S."/>
            <person name="Han K.-I."/>
            <person name="Eom M.K."/>
            <person name="Shin Y.K."/>
            <person name="Lee J.-S."/>
        </authorList>
    </citation>
    <scope>NUCLEOTIDE SEQUENCE [LARGE SCALE GENOMIC DNA]</scope>
    <source>
        <strain evidence="5 6">G2-14</strain>
    </source>
</reference>
<dbReference type="PRINTS" id="PR00778">
    <property type="entry name" value="HTHARSR"/>
</dbReference>
<dbReference type="PANTHER" id="PTHR33154:SF33">
    <property type="entry name" value="TRANSCRIPTIONAL REPRESSOR SDPR"/>
    <property type="match status" value="1"/>
</dbReference>
<name>A0A7D4QDH7_9SPHI</name>
<dbReference type="PANTHER" id="PTHR33154">
    <property type="entry name" value="TRANSCRIPTIONAL REGULATOR, ARSR FAMILY"/>
    <property type="match status" value="1"/>
</dbReference>
<keyword evidence="3" id="KW-0804">Transcription</keyword>
<gene>
    <name evidence="5" type="ORF">HQ865_03690</name>
</gene>
<dbReference type="Pfam" id="PF12840">
    <property type="entry name" value="HTH_20"/>
    <property type="match status" value="1"/>
</dbReference>
<keyword evidence="2" id="KW-0238">DNA-binding</keyword>
<evidence type="ECO:0000313" key="6">
    <source>
        <dbReference type="Proteomes" id="UP000505355"/>
    </source>
</evidence>
<evidence type="ECO:0000259" key="4">
    <source>
        <dbReference type="PROSITE" id="PS50987"/>
    </source>
</evidence>
<dbReference type="KEGG" id="mmab:HQ865_03690"/>
<keyword evidence="1" id="KW-0805">Transcription regulation</keyword>
<proteinExistence type="predicted"/>
<dbReference type="GO" id="GO:0003677">
    <property type="term" value="F:DNA binding"/>
    <property type="evidence" value="ECO:0007669"/>
    <property type="project" value="UniProtKB-KW"/>
</dbReference>
<protein>
    <submittedName>
        <fullName evidence="5">Helix-turn-helix transcriptional regulator</fullName>
    </submittedName>
</protein>
<dbReference type="SUPFAM" id="SSF46785">
    <property type="entry name" value="Winged helix' DNA-binding domain"/>
    <property type="match status" value="1"/>
</dbReference>
<dbReference type="CDD" id="cd00090">
    <property type="entry name" value="HTH_ARSR"/>
    <property type="match status" value="1"/>
</dbReference>
<dbReference type="EMBL" id="CP054139">
    <property type="protein sequence ID" value="QKJ28892.1"/>
    <property type="molecule type" value="Genomic_DNA"/>
</dbReference>
<evidence type="ECO:0000256" key="1">
    <source>
        <dbReference type="ARBA" id="ARBA00023015"/>
    </source>
</evidence>
<dbReference type="SMART" id="SM00418">
    <property type="entry name" value="HTH_ARSR"/>
    <property type="match status" value="1"/>
</dbReference>
<dbReference type="GO" id="GO:0003700">
    <property type="term" value="F:DNA-binding transcription factor activity"/>
    <property type="evidence" value="ECO:0007669"/>
    <property type="project" value="InterPro"/>
</dbReference>
<dbReference type="PROSITE" id="PS50987">
    <property type="entry name" value="HTH_ARSR_2"/>
    <property type="match status" value="1"/>
</dbReference>
<organism evidence="5 6">
    <name type="scientific">Mucilaginibacter mali</name>
    <dbReference type="NCBI Taxonomy" id="2740462"/>
    <lineage>
        <taxon>Bacteria</taxon>
        <taxon>Pseudomonadati</taxon>
        <taxon>Bacteroidota</taxon>
        <taxon>Sphingobacteriia</taxon>
        <taxon>Sphingobacteriales</taxon>
        <taxon>Sphingobacteriaceae</taxon>
        <taxon>Mucilaginibacter</taxon>
    </lineage>
</organism>
<dbReference type="Gene3D" id="1.10.10.10">
    <property type="entry name" value="Winged helix-like DNA-binding domain superfamily/Winged helix DNA-binding domain"/>
    <property type="match status" value="1"/>
</dbReference>
<dbReference type="InterPro" id="IPR036390">
    <property type="entry name" value="WH_DNA-bd_sf"/>
</dbReference>
<evidence type="ECO:0000313" key="5">
    <source>
        <dbReference type="EMBL" id="QKJ28892.1"/>
    </source>
</evidence>
<dbReference type="AlphaFoldDB" id="A0A7D4QDH7"/>
<dbReference type="InterPro" id="IPR036388">
    <property type="entry name" value="WH-like_DNA-bd_sf"/>
</dbReference>
<keyword evidence="6" id="KW-1185">Reference proteome</keyword>
<dbReference type="InterPro" id="IPR051081">
    <property type="entry name" value="HTH_MetalResp_TranReg"/>
</dbReference>
<evidence type="ECO:0000256" key="3">
    <source>
        <dbReference type="ARBA" id="ARBA00023163"/>
    </source>
</evidence>
<accession>A0A7D4QDH7</accession>
<dbReference type="InterPro" id="IPR001845">
    <property type="entry name" value="HTH_ArsR_DNA-bd_dom"/>
</dbReference>
<dbReference type="RefSeq" id="WP_173413590.1">
    <property type="nucleotide sequence ID" value="NZ_CP054139.1"/>
</dbReference>